<name>A0A318VAB4_9GAMM</name>
<comment type="caution">
    <text evidence="1">The sequence shown here is derived from an EMBL/GenBank/DDBJ whole genome shotgun (WGS) entry which is preliminary data.</text>
</comment>
<dbReference type="Proteomes" id="UP000247551">
    <property type="component" value="Unassembled WGS sequence"/>
</dbReference>
<dbReference type="RefSeq" id="WP_110572380.1">
    <property type="nucleotide sequence ID" value="NZ_QKLW01000001.1"/>
</dbReference>
<gene>
    <name evidence="1" type="ORF">DFP75_101770</name>
</gene>
<organism evidence="1 2">
    <name type="scientific">Marinomonas alcarazii</name>
    <dbReference type="NCBI Taxonomy" id="491949"/>
    <lineage>
        <taxon>Bacteria</taxon>
        <taxon>Pseudomonadati</taxon>
        <taxon>Pseudomonadota</taxon>
        <taxon>Gammaproteobacteria</taxon>
        <taxon>Oceanospirillales</taxon>
        <taxon>Oceanospirillaceae</taxon>
        <taxon>Marinomonas</taxon>
    </lineage>
</organism>
<proteinExistence type="predicted"/>
<keyword evidence="2" id="KW-1185">Reference proteome</keyword>
<dbReference type="EMBL" id="QKLW01000001">
    <property type="protein sequence ID" value="PYF84731.1"/>
    <property type="molecule type" value="Genomic_DNA"/>
</dbReference>
<evidence type="ECO:0000313" key="2">
    <source>
        <dbReference type="Proteomes" id="UP000247551"/>
    </source>
</evidence>
<reference evidence="1 2" key="1">
    <citation type="submission" date="2018-06" db="EMBL/GenBank/DDBJ databases">
        <title>Genomic Encyclopedia of Type Strains, Phase III (KMG-III): the genomes of soil and plant-associated and newly described type strains.</title>
        <authorList>
            <person name="Whitman W."/>
        </authorList>
    </citation>
    <scope>NUCLEOTIDE SEQUENCE [LARGE SCALE GENOMIC DNA]</scope>
    <source>
        <strain evidence="1 2">CECT 7730</strain>
    </source>
</reference>
<sequence>MTALIVIFITLSLMGSALWIMPPKKERQRMSLRMQARKLGITVQLTSIDLPDKWDKSKNRQKTVAYSHYRLKPLATLPETIWILPFEVWKFHAITEGWWASESFQLDEKALNILKKYASILSAIKITADGVFCYWDESGDEAILNELFELITALEKIRSVTHQK</sequence>
<dbReference type="AlphaFoldDB" id="A0A318VAB4"/>
<accession>A0A318VAB4</accession>
<protein>
    <submittedName>
        <fullName evidence="1">Uncharacterized protein</fullName>
    </submittedName>
</protein>
<evidence type="ECO:0000313" key="1">
    <source>
        <dbReference type="EMBL" id="PYF84731.1"/>
    </source>
</evidence>